<gene>
    <name evidence="1" type="ORF">C8J28_109171</name>
</gene>
<dbReference type="Proteomes" id="UP000244060">
    <property type="component" value="Unassembled WGS sequence"/>
</dbReference>
<dbReference type="AlphaFoldDB" id="A0A2T5K719"/>
<evidence type="ECO:0000313" key="1">
    <source>
        <dbReference type="EMBL" id="PTR18211.1"/>
    </source>
</evidence>
<dbReference type="Gene3D" id="1.10.10.10">
    <property type="entry name" value="Winged helix-like DNA-binding domain superfamily/Winged helix DNA-binding domain"/>
    <property type="match status" value="1"/>
</dbReference>
<accession>A0A2T5K719</accession>
<organism evidence="1 2">
    <name type="scientific">Cereibacter azotoformans</name>
    <dbReference type="NCBI Taxonomy" id="43057"/>
    <lineage>
        <taxon>Bacteria</taxon>
        <taxon>Pseudomonadati</taxon>
        <taxon>Pseudomonadota</taxon>
        <taxon>Alphaproteobacteria</taxon>
        <taxon>Rhodobacterales</taxon>
        <taxon>Paracoccaceae</taxon>
        <taxon>Cereibacter</taxon>
    </lineage>
</organism>
<sequence>MAIRPRNAADANGVRTIEVRENATVSIRDAAALFGVTAQAVRDWIERGCPHNPGRAGRGNGTTVSMPAAIAWRIADQAGNGGQAQVGDDGQVYNEGLAKAADWHYRAIRRQADARRELGQLVPVDLVADAVEEDYQRVRSRLSSVPGRVSVQAAAETDASIVRTMIARAINDALSNLSSGDEIVERAGGDPAASVHDQLELDGAIDMDEHEEDDA</sequence>
<dbReference type="OrthoDB" id="7729387at2"/>
<protein>
    <submittedName>
        <fullName evidence="1">Phage terminase Nu1 subunit (DNA packaging protein)</fullName>
    </submittedName>
</protein>
<name>A0A2T5K719_9RHOB</name>
<dbReference type="EMBL" id="QAOT01000009">
    <property type="protein sequence ID" value="PTR18211.1"/>
    <property type="molecule type" value="Genomic_DNA"/>
</dbReference>
<comment type="caution">
    <text evidence="1">The sequence shown here is derived from an EMBL/GenBank/DDBJ whole genome shotgun (WGS) entry which is preliminary data.</text>
</comment>
<proteinExistence type="predicted"/>
<keyword evidence="2" id="KW-1185">Reference proteome</keyword>
<reference evidence="1 2" key="1">
    <citation type="submission" date="2018-04" db="EMBL/GenBank/DDBJ databases">
        <title>Genomic Encyclopedia of Type Strains, Phase III (KMG-III): the genomes of soil and plant-associated and newly described type strains.</title>
        <authorList>
            <person name="Whitman W."/>
        </authorList>
    </citation>
    <scope>NUCLEOTIDE SEQUENCE [LARGE SCALE GENOMIC DNA]</scope>
    <source>
        <strain evidence="1 2">KA25</strain>
    </source>
</reference>
<dbReference type="RefSeq" id="WP_108221114.1">
    <property type="nucleotide sequence ID" value="NZ_QAOT01000009.1"/>
</dbReference>
<dbReference type="InterPro" id="IPR036388">
    <property type="entry name" value="WH-like_DNA-bd_sf"/>
</dbReference>
<evidence type="ECO:0000313" key="2">
    <source>
        <dbReference type="Proteomes" id="UP000244060"/>
    </source>
</evidence>